<dbReference type="InParanoid" id="J9D9Z6"/>
<dbReference type="EMBL" id="AFBI03000020">
    <property type="protein sequence ID" value="EJW04339.1"/>
    <property type="molecule type" value="Genomic_DNA"/>
</dbReference>
<keyword evidence="1" id="KW-1133">Transmembrane helix</keyword>
<organism evidence="2 3">
    <name type="scientific">Edhazardia aedis (strain USNM 41457)</name>
    <name type="common">Microsporidian parasite</name>
    <dbReference type="NCBI Taxonomy" id="1003232"/>
    <lineage>
        <taxon>Eukaryota</taxon>
        <taxon>Fungi</taxon>
        <taxon>Fungi incertae sedis</taxon>
        <taxon>Microsporidia</taxon>
        <taxon>Edhazardia</taxon>
    </lineage>
</organism>
<accession>J9D9Z6</accession>
<dbReference type="HOGENOM" id="CLU_1065688_0_0_1"/>
<keyword evidence="3" id="KW-1185">Reference proteome</keyword>
<dbReference type="AlphaFoldDB" id="J9D9Z6"/>
<evidence type="ECO:0000256" key="1">
    <source>
        <dbReference type="SAM" id="Phobius"/>
    </source>
</evidence>
<keyword evidence="1" id="KW-0812">Transmembrane</keyword>
<comment type="caution">
    <text evidence="2">The sequence shown here is derived from an EMBL/GenBank/DDBJ whole genome shotgun (WGS) entry which is preliminary data.</text>
</comment>
<dbReference type="VEuPathDB" id="MicrosporidiaDB:EDEG_01405"/>
<name>J9D9Z6_EDHAE</name>
<evidence type="ECO:0000313" key="3">
    <source>
        <dbReference type="Proteomes" id="UP000003163"/>
    </source>
</evidence>
<keyword evidence="1" id="KW-0472">Membrane</keyword>
<feature type="transmembrane region" description="Helical" evidence="1">
    <location>
        <begin position="12"/>
        <end position="30"/>
    </location>
</feature>
<proteinExistence type="predicted"/>
<dbReference type="Proteomes" id="UP000003163">
    <property type="component" value="Unassembled WGS sequence"/>
</dbReference>
<reference evidence="2 3" key="1">
    <citation type="submission" date="2011-08" db="EMBL/GenBank/DDBJ databases">
        <authorList>
            <person name="Liu Z.J."/>
            <person name="Shi F.L."/>
            <person name="Lu J.Q."/>
            <person name="Li M."/>
            <person name="Wang Z.L."/>
        </authorList>
    </citation>
    <scope>NUCLEOTIDE SEQUENCE [LARGE SCALE GENOMIC DNA]</scope>
    <source>
        <strain evidence="2 3">USNM 41457</strain>
    </source>
</reference>
<gene>
    <name evidence="2" type="ORF">EDEG_01405</name>
</gene>
<protein>
    <submittedName>
        <fullName evidence="2">Uncharacterized protein</fullName>
    </submittedName>
</protein>
<sequence>MSEKMGTRDFILIIFISTLVVISLLYTFLFDKKGKKTRNDYYAEIYLLFFENTTNAAEKKEKFKKLHDQLEIYHLSLIRKFSHESLIQNNDYLDVKDAYVALKHNMWVFFLDEVYRDMCYLFGCYFASRFFAKISECALIPKKLAADTQNKINTIKLTSQNLYFYTRIVLLLKEIFEMAIAQYPNIFYSEKSEIENSINNEFIYLNKFNTDFLSIRYSVQSYAINEMLEIFNKNVDHKMQDTVNWYFSHIENAKLNNKPVY</sequence>
<reference evidence="3" key="2">
    <citation type="submission" date="2015-07" db="EMBL/GenBank/DDBJ databases">
        <title>Contrasting host-pathogen interactions and genome evolution in two generalist and specialist microsporidian pathogens of mosquitoes.</title>
        <authorList>
            <consortium name="The Broad Institute Genomics Platform"/>
            <consortium name="The Broad Institute Genome Sequencing Center for Infectious Disease"/>
            <person name="Cuomo C.A."/>
            <person name="Sanscrainte N.D."/>
            <person name="Goldberg J.M."/>
            <person name="Heiman D."/>
            <person name="Young S."/>
            <person name="Zeng Q."/>
            <person name="Becnel J.J."/>
            <person name="Birren B.W."/>
        </authorList>
    </citation>
    <scope>NUCLEOTIDE SEQUENCE [LARGE SCALE GENOMIC DNA]</scope>
    <source>
        <strain evidence="3">USNM 41457</strain>
    </source>
</reference>
<evidence type="ECO:0000313" key="2">
    <source>
        <dbReference type="EMBL" id="EJW04339.1"/>
    </source>
</evidence>